<evidence type="ECO:0000256" key="1">
    <source>
        <dbReference type="SAM" id="Phobius"/>
    </source>
</evidence>
<feature type="domain" description="Signal transduction histidine kinase internal region" evidence="2">
    <location>
        <begin position="166"/>
        <end position="239"/>
    </location>
</feature>
<protein>
    <recommendedName>
        <fullName evidence="2">Signal transduction histidine kinase internal region domain-containing protein</fullName>
    </recommendedName>
</protein>
<dbReference type="GO" id="GO:0000155">
    <property type="term" value="F:phosphorelay sensor kinase activity"/>
    <property type="evidence" value="ECO:0007669"/>
    <property type="project" value="InterPro"/>
</dbReference>
<dbReference type="InterPro" id="IPR010559">
    <property type="entry name" value="Sig_transdc_His_kin_internal"/>
</dbReference>
<dbReference type="EMBL" id="SMFL01000003">
    <property type="protein sequence ID" value="TDE16139.1"/>
    <property type="molecule type" value="Genomic_DNA"/>
</dbReference>
<comment type="caution">
    <text evidence="3">The sequence shown here is derived from an EMBL/GenBank/DDBJ whole genome shotgun (WGS) entry which is preliminary data.</text>
</comment>
<sequence length="344" mass="39237">MANQLPVKSLVRLNWVLSLMSSIVIFIFLLSIIGDLSAAVNRFFETLLFFSATSFTNLLLLKVFQHNKKSIGRLLPTIFYVLSFTASIIIGILTRLLFTIISTASWESKGFDEIWDYGPSVVAVIALNSLILVVQRLVIIQHERVQGEIENLQLKASASETKNLLLIQQVHPHFLFNSLTTIKSLYKVDAKQGESYLIHLANFLRVAISSNNTTTALIKDELKFCLDYLKMQEVRFGQALSFSIAIDQETAETRFLPYFALQPLVENVLKHNDLTENRPIHIQIEQQGDYLSISNNMQPRRYKEPSTGYGLSNLSERYLFMGSEDIRITSDNQYFTVTIRILDK</sequence>
<dbReference type="InterPro" id="IPR036890">
    <property type="entry name" value="HATPase_C_sf"/>
</dbReference>
<feature type="transmembrane region" description="Helical" evidence="1">
    <location>
        <begin position="12"/>
        <end position="34"/>
    </location>
</feature>
<keyword evidence="1" id="KW-0472">Membrane</keyword>
<feature type="transmembrane region" description="Helical" evidence="1">
    <location>
        <begin position="77"/>
        <end position="101"/>
    </location>
</feature>
<dbReference type="InterPro" id="IPR050640">
    <property type="entry name" value="Bact_2-comp_sensor_kinase"/>
</dbReference>
<gene>
    <name evidence="3" type="ORF">E0F88_07745</name>
</gene>
<accession>A0A4R5DPG1</accession>
<dbReference type="GO" id="GO:0016020">
    <property type="term" value="C:membrane"/>
    <property type="evidence" value="ECO:0007669"/>
    <property type="project" value="InterPro"/>
</dbReference>
<dbReference type="PANTHER" id="PTHR34220:SF7">
    <property type="entry name" value="SENSOR HISTIDINE KINASE YPDA"/>
    <property type="match status" value="1"/>
</dbReference>
<dbReference type="SUPFAM" id="SSF55874">
    <property type="entry name" value="ATPase domain of HSP90 chaperone/DNA topoisomerase II/histidine kinase"/>
    <property type="match status" value="1"/>
</dbReference>
<dbReference type="Proteomes" id="UP000294850">
    <property type="component" value="Unassembled WGS sequence"/>
</dbReference>
<dbReference type="RefSeq" id="WP_131957673.1">
    <property type="nucleotide sequence ID" value="NZ_SMFL01000003.1"/>
</dbReference>
<organism evidence="3 4">
    <name type="scientific">Dyadobacter psychrotolerans</name>
    <dbReference type="NCBI Taxonomy" id="2541721"/>
    <lineage>
        <taxon>Bacteria</taxon>
        <taxon>Pseudomonadati</taxon>
        <taxon>Bacteroidota</taxon>
        <taxon>Cytophagia</taxon>
        <taxon>Cytophagales</taxon>
        <taxon>Spirosomataceae</taxon>
        <taxon>Dyadobacter</taxon>
    </lineage>
</organism>
<name>A0A4R5DPG1_9BACT</name>
<dbReference type="PANTHER" id="PTHR34220">
    <property type="entry name" value="SENSOR HISTIDINE KINASE YPDA"/>
    <property type="match status" value="1"/>
</dbReference>
<keyword evidence="1" id="KW-1133">Transmembrane helix</keyword>
<keyword evidence="1" id="KW-0812">Transmembrane</keyword>
<dbReference type="AlphaFoldDB" id="A0A4R5DPG1"/>
<evidence type="ECO:0000313" key="3">
    <source>
        <dbReference type="EMBL" id="TDE16139.1"/>
    </source>
</evidence>
<evidence type="ECO:0000259" key="2">
    <source>
        <dbReference type="Pfam" id="PF06580"/>
    </source>
</evidence>
<dbReference type="Gene3D" id="3.30.565.10">
    <property type="entry name" value="Histidine kinase-like ATPase, C-terminal domain"/>
    <property type="match status" value="1"/>
</dbReference>
<feature type="transmembrane region" description="Helical" evidence="1">
    <location>
        <begin position="46"/>
        <end position="65"/>
    </location>
</feature>
<proteinExistence type="predicted"/>
<keyword evidence="4" id="KW-1185">Reference proteome</keyword>
<dbReference type="Pfam" id="PF06580">
    <property type="entry name" value="His_kinase"/>
    <property type="match status" value="1"/>
</dbReference>
<dbReference type="OrthoDB" id="927174at2"/>
<evidence type="ECO:0000313" key="4">
    <source>
        <dbReference type="Proteomes" id="UP000294850"/>
    </source>
</evidence>
<reference evidence="3 4" key="1">
    <citation type="submission" date="2019-03" db="EMBL/GenBank/DDBJ databases">
        <title>Dyadobacter AR-3-6 sp. nov., isolated from arctic soil.</title>
        <authorList>
            <person name="Chaudhary D.K."/>
        </authorList>
    </citation>
    <scope>NUCLEOTIDE SEQUENCE [LARGE SCALE GENOMIC DNA]</scope>
    <source>
        <strain evidence="3 4">AR-3-6</strain>
    </source>
</reference>
<feature type="transmembrane region" description="Helical" evidence="1">
    <location>
        <begin position="121"/>
        <end position="139"/>
    </location>
</feature>